<evidence type="ECO:0000256" key="1">
    <source>
        <dbReference type="SAM" id="MobiDB-lite"/>
    </source>
</evidence>
<feature type="region of interest" description="Disordered" evidence="1">
    <location>
        <begin position="57"/>
        <end position="122"/>
    </location>
</feature>
<evidence type="ECO:0000313" key="3">
    <source>
        <dbReference type="Proteomes" id="UP001219518"/>
    </source>
</evidence>
<reference evidence="2" key="1">
    <citation type="submission" date="2021-07" db="EMBL/GenBank/DDBJ databases">
        <authorList>
            <person name="Catto M.A."/>
            <person name="Jacobson A."/>
            <person name="Kennedy G."/>
            <person name="Labadie P."/>
            <person name="Hunt B.G."/>
            <person name="Srinivasan R."/>
        </authorList>
    </citation>
    <scope>NUCLEOTIDE SEQUENCE</scope>
    <source>
        <strain evidence="2">PL_HMW_Pooled</strain>
        <tissue evidence="2">Head</tissue>
    </source>
</reference>
<keyword evidence="3" id="KW-1185">Reference proteome</keyword>
<comment type="caution">
    <text evidence="2">The sequence shown here is derived from an EMBL/GenBank/DDBJ whole genome shotgun (WGS) entry which is preliminary data.</text>
</comment>
<name>A0AAE1H3G8_9NEOP</name>
<protein>
    <submittedName>
        <fullName evidence="2">Glucans biosynthesis protein G</fullName>
    </submittedName>
</protein>
<dbReference type="EMBL" id="JAHWGI010000340">
    <property type="protein sequence ID" value="KAK3913858.1"/>
    <property type="molecule type" value="Genomic_DNA"/>
</dbReference>
<organism evidence="2 3">
    <name type="scientific">Frankliniella fusca</name>
    <dbReference type="NCBI Taxonomy" id="407009"/>
    <lineage>
        <taxon>Eukaryota</taxon>
        <taxon>Metazoa</taxon>
        <taxon>Ecdysozoa</taxon>
        <taxon>Arthropoda</taxon>
        <taxon>Hexapoda</taxon>
        <taxon>Insecta</taxon>
        <taxon>Pterygota</taxon>
        <taxon>Neoptera</taxon>
        <taxon>Paraneoptera</taxon>
        <taxon>Thysanoptera</taxon>
        <taxon>Terebrantia</taxon>
        <taxon>Thripoidea</taxon>
        <taxon>Thripidae</taxon>
        <taxon>Frankliniella</taxon>
    </lineage>
</organism>
<feature type="compositionally biased region" description="Polar residues" evidence="1">
    <location>
        <begin position="74"/>
        <end position="88"/>
    </location>
</feature>
<sequence>MQRSSPEEKKQGCHRIGIVDFPDIFLTKLRAFPDILKPYTRGRLSRARAPHDCYAALHHPQRAGPGPGPGPGSSLRTGLHTSSRSSTIIMLGGNDERRWSPAGRPTEIQEKKFLDNQSASRF</sequence>
<evidence type="ECO:0000313" key="2">
    <source>
        <dbReference type="EMBL" id="KAK3913858.1"/>
    </source>
</evidence>
<dbReference type="Proteomes" id="UP001219518">
    <property type="component" value="Unassembled WGS sequence"/>
</dbReference>
<accession>A0AAE1H3G8</accession>
<reference evidence="2" key="2">
    <citation type="journal article" date="2023" name="BMC Genomics">
        <title>Pest status, molecular evolution, and epigenetic factors derived from the genome assembly of Frankliniella fusca, a thysanopteran phytovirus vector.</title>
        <authorList>
            <person name="Catto M.A."/>
            <person name="Labadie P.E."/>
            <person name="Jacobson A.L."/>
            <person name="Kennedy G.G."/>
            <person name="Srinivasan R."/>
            <person name="Hunt B.G."/>
        </authorList>
    </citation>
    <scope>NUCLEOTIDE SEQUENCE</scope>
    <source>
        <strain evidence="2">PL_HMW_Pooled</strain>
    </source>
</reference>
<gene>
    <name evidence="2" type="ORF">KUF71_004839</name>
</gene>
<dbReference type="AlphaFoldDB" id="A0AAE1H3G8"/>
<proteinExistence type="predicted"/>